<reference evidence="2 3" key="1">
    <citation type="submission" date="2022-10" db="EMBL/GenBank/DDBJ databases">
        <title>Roseococcus glaciei nov., sp. nov., isolated from glacier.</title>
        <authorList>
            <person name="Liu Q."/>
            <person name="Xin Y.-H."/>
        </authorList>
    </citation>
    <scope>NUCLEOTIDE SEQUENCE [LARGE SCALE GENOMIC DNA]</scope>
    <source>
        <strain evidence="2 3">MDT2-1-1</strain>
    </source>
</reference>
<dbReference type="InterPro" id="IPR042099">
    <property type="entry name" value="ANL_N_sf"/>
</dbReference>
<feature type="domain" description="AMP-dependent synthetase/ligase" evidence="1">
    <location>
        <begin position="93"/>
        <end position="246"/>
    </location>
</feature>
<evidence type="ECO:0000313" key="3">
    <source>
        <dbReference type="Proteomes" id="UP001526430"/>
    </source>
</evidence>
<dbReference type="Gene3D" id="3.40.50.12780">
    <property type="entry name" value="N-terminal domain of ligase-like"/>
    <property type="match status" value="1"/>
</dbReference>
<dbReference type="RefSeq" id="WP_301592250.1">
    <property type="nucleotide sequence ID" value="NZ_JAPFQI010000025.1"/>
</dbReference>
<dbReference type="PANTHER" id="PTHR43845:SF1">
    <property type="entry name" value="BLR5969 PROTEIN"/>
    <property type="match status" value="1"/>
</dbReference>
<keyword evidence="3" id="KW-1185">Reference proteome</keyword>
<dbReference type="SUPFAM" id="SSF56801">
    <property type="entry name" value="Acetyl-CoA synthetase-like"/>
    <property type="match status" value="1"/>
</dbReference>
<dbReference type="EMBL" id="JAPFQI010000025">
    <property type="protein sequence ID" value="MCW8088047.1"/>
    <property type="molecule type" value="Genomic_DNA"/>
</dbReference>
<dbReference type="InterPro" id="IPR045851">
    <property type="entry name" value="AMP-bd_C_sf"/>
</dbReference>
<dbReference type="InterPro" id="IPR000873">
    <property type="entry name" value="AMP-dep_synth/lig_dom"/>
</dbReference>
<dbReference type="Proteomes" id="UP001526430">
    <property type="component" value="Unassembled WGS sequence"/>
</dbReference>
<evidence type="ECO:0000313" key="2">
    <source>
        <dbReference type="EMBL" id="MCW8088047.1"/>
    </source>
</evidence>
<organism evidence="2 3">
    <name type="scientific">Sabulicella glaciei</name>
    <dbReference type="NCBI Taxonomy" id="2984948"/>
    <lineage>
        <taxon>Bacteria</taxon>
        <taxon>Pseudomonadati</taxon>
        <taxon>Pseudomonadota</taxon>
        <taxon>Alphaproteobacteria</taxon>
        <taxon>Acetobacterales</taxon>
        <taxon>Acetobacteraceae</taxon>
        <taxon>Sabulicella</taxon>
    </lineage>
</organism>
<dbReference type="PANTHER" id="PTHR43845">
    <property type="entry name" value="BLR5969 PROTEIN"/>
    <property type="match status" value="1"/>
</dbReference>
<comment type="caution">
    <text evidence="2">The sequence shown here is derived from an EMBL/GenBank/DDBJ whole genome shotgun (WGS) entry which is preliminary data.</text>
</comment>
<accession>A0ABT3P0V2</accession>
<proteinExistence type="predicted"/>
<sequence length="369" mass="38480">MTDLRMALEAALNLPGWARHLAGHRPDSPLSALPVLRKSELPAMQAAEPPFAGLAGPASGFARLFASPGPIFEGARDRPDPWRFAPAFVEAGIGEGDIVLNCLSYHLTPGGFILDAAARSLGAAVIPAGPGNSAAIVEAIRAYRPTAYAGTPDFLKILLEAAGEAGSTIRKAVVTGAAFPPSLREWVAGQGILAVEAYGTAELGLVAHTTRDAAPGMRIAPGILVEILRPGTNEALPDGEVGEVAVTIPDPVHPVIRFSPGDMSMLMPGGRLRGWMGRADQSCKVKGMFVRPEQVAAILRRHPEAGRLRLVVSRAGEVDAMELLAEGGDAAALEATLQAETKLRGAARVVPANSLPRDGKLIADDRPVA</sequence>
<dbReference type="Gene3D" id="3.30.300.30">
    <property type="match status" value="1"/>
</dbReference>
<gene>
    <name evidence="2" type="ORF">OF850_20815</name>
</gene>
<name>A0ABT3P0V2_9PROT</name>
<evidence type="ECO:0000259" key="1">
    <source>
        <dbReference type="Pfam" id="PF00501"/>
    </source>
</evidence>
<protein>
    <submittedName>
        <fullName evidence="2">AMP-binding protein</fullName>
    </submittedName>
</protein>
<dbReference type="Pfam" id="PF00501">
    <property type="entry name" value="AMP-binding"/>
    <property type="match status" value="1"/>
</dbReference>